<dbReference type="EMBL" id="OZ037953">
    <property type="protein sequence ID" value="CAL1698005.1"/>
    <property type="molecule type" value="Genomic_DNA"/>
</dbReference>
<keyword evidence="2" id="KW-1185">Reference proteome</keyword>
<sequence length="290" mass="32311">MSLPVPLEVDTLFQSVRNALVDNSAYLAPFLPIARGQRPLETMKPSDAFDPTKETEIEALCSFIRNEFPNPHISSLGRWCHKATTAMPDPSILEIHGRLAAAFEQPQTQENNTYLQFIVLTIILHALGHAIHNRFVGVKTNASAISEWPYHLAAEARPGVRQYREQGFAVEEGLFGGILGVVFQNEEEVRGRQGLGGPRGTVPKILEADWSKIDHLFIQRRDGSVYRIVEQRLRPHLNLDTFDFSKLQKISPPTDISLRTFAMFNGDHLLNADPGVGADTDEHVAGATVR</sequence>
<organism evidence="1 2">
    <name type="scientific">Somion occarium</name>
    <dbReference type="NCBI Taxonomy" id="3059160"/>
    <lineage>
        <taxon>Eukaryota</taxon>
        <taxon>Fungi</taxon>
        <taxon>Dikarya</taxon>
        <taxon>Basidiomycota</taxon>
        <taxon>Agaricomycotina</taxon>
        <taxon>Agaricomycetes</taxon>
        <taxon>Polyporales</taxon>
        <taxon>Cerrenaceae</taxon>
        <taxon>Somion</taxon>
    </lineage>
</organism>
<protein>
    <submittedName>
        <fullName evidence="1">Uncharacterized protein</fullName>
    </submittedName>
</protein>
<name>A0ABP1CQR2_9APHY</name>
<accession>A0ABP1CQR2</accession>
<dbReference type="Proteomes" id="UP001497453">
    <property type="component" value="Chromosome 10"/>
</dbReference>
<proteinExistence type="predicted"/>
<evidence type="ECO:0000313" key="2">
    <source>
        <dbReference type="Proteomes" id="UP001497453"/>
    </source>
</evidence>
<reference evidence="2" key="1">
    <citation type="submission" date="2024-04" db="EMBL/GenBank/DDBJ databases">
        <authorList>
            <person name="Shaw F."/>
            <person name="Minotto A."/>
        </authorList>
    </citation>
    <scope>NUCLEOTIDE SEQUENCE [LARGE SCALE GENOMIC DNA]</scope>
</reference>
<evidence type="ECO:0000313" key="1">
    <source>
        <dbReference type="EMBL" id="CAL1698005.1"/>
    </source>
</evidence>
<gene>
    <name evidence="1" type="ORF">GFSPODELE1_LOCUS1947</name>
</gene>